<evidence type="ECO:0000259" key="5">
    <source>
        <dbReference type="Pfam" id="PF04542"/>
    </source>
</evidence>
<evidence type="ECO:0000256" key="3">
    <source>
        <dbReference type="ARBA" id="ARBA00023163"/>
    </source>
</evidence>
<dbReference type="PANTHER" id="PTHR43133:SF63">
    <property type="entry name" value="RNA POLYMERASE SIGMA FACTOR FECI-RELATED"/>
    <property type="match status" value="1"/>
</dbReference>
<proteinExistence type="predicted"/>
<keyword evidence="7" id="KW-1185">Reference proteome</keyword>
<evidence type="ECO:0000256" key="1">
    <source>
        <dbReference type="ARBA" id="ARBA00023015"/>
    </source>
</evidence>
<sequence length="223" mass="24346">MPRRRHRLLDYLFRPHGTELPAFAGQRSGSDCAEGLVQEAYLRLLQHPNPESIANLRAFLFQTTANLTVDHYRKQVLKSRYHRETGIEEGGEGELEQAPAGDPAPDVYWSRREELDRLNDMLQELPETTRYAFVLAASRGCPTAKSPSAWASPCAARNATSPRRSAISSSTKALAKVMRATIRGVALCGDDAGVVGVFGRVAKVSSLPGLAGCGSLRSPHPTY</sequence>
<gene>
    <name evidence="6" type="ORF">sS8_2827</name>
</gene>
<dbReference type="GO" id="GO:0006352">
    <property type="term" value="P:DNA-templated transcription initiation"/>
    <property type="evidence" value="ECO:0007669"/>
    <property type="project" value="InterPro"/>
</dbReference>
<reference evidence="6 7" key="1">
    <citation type="submission" date="2016-12" db="EMBL/GenBank/DDBJ databases">
        <title>Genome sequencing of Methylocaldum marinum.</title>
        <authorList>
            <person name="Takeuchi M."/>
            <person name="Kamagata Y."/>
            <person name="Hiraoka S."/>
            <person name="Oshima K."/>
            <person name="Hattori M."/>
            <person name="Iwasaki W."/>
        </authorList>
    </citation>
    <scope>NUCLEOTIDE SEQUENCE [LARGE SCALE GENOMIC DNA]</scope>
    <source>
        <strain evidence="6 7">S8</strain>
    </source>
</reference>
<dbReference type="InterPro" id="IPR013325">
    <property type="entry name" value="RNA_pol_sigma_r2"/>
</dbReference>
<evidence type="ECO:0000313" key="6">
    <source>
        <dbReference type="EMBL" id="BBA34772.1"/>
    </source>
</evidence>
<keyword evidence="2" id="KW-0731">Sigma factor</keyword>
<evidence type="ECO:0000256" key="4">
    <source>
        <dbReference type="SAM" id="MobiDB-lite"/>
    </source>
</evidence>
<dbReference type="Gene3D" id="1.10.1740.10">
    <property type="match status" value="1"/>
</dbReference>
<dbReference type="SUPFAM" id="SSF88946">
    <property type="entry name" value="Sigma2 domain of RNA polymerase sigma factors"/>
    <property type="match status" value="1"/>
</dbReference>
<name>A0A250KT77_9GAMM</name>
<dbReference type="PANTHER" id="PTHR43133">
    <property type="entry name" value="RNA POLYMERASE ECF-TYPE SIGMA FACTO"/>
    <property type="match status" value="1"/>
</dbReference>
<dbReference type="Proteomes" id="UP000266313">
    <property type="component" value="Chromosome"/>
</dbReference>
<organism evidence="6 7">
    <name type="scientific">Methylocaldum marinum</name>
    <dbReference type="NCBI Taxonomy" id="1432792"/>
    <lineage>
        <taxon>Bacteria</taxon>
        <taxon>Pseudomonadati</taxon>
        <taxon>Pseudomonadota</taxon>
        <taxon>Gammaproteobacteria</taxon>
        <taxon>Methylococcales</taxon>
        <taxon>Methylococcaceae</taxon>
        <taxon>Methylocaldum</taxon>
    </lineage>
</organism>
<keyword evidence="1" id="KW-0805">Transcription regulation</keyword>
<dbReference type="EMBL" id="AP017928">
    <property type="protein sequence ID" value="BBA34772.1"/>
    <property type="molecule type" value="Genomic_DNA"/>
</dbReference>
<dbReference type="InterPro" id="IPR007627">
    <property type="entry name" value="RNA_pol_sigma70_r2"/>
</dbReference>
<feature type="domain" description="RNA polymerase sigma-70 region 2" evidence="5">
    <location>
        <begin position="12"/>
        <end position="75"/>
    </location>
</feature>
<protein>
    <submittedName>
        <fullName evidence="6">RNA polymerase, sigma-24 subunit, ECF subfamily</fullName>
    </submittedName>
</protein>
<evidence type="ECO:0000313" key="7">
    <source>
        <dbReference type="Proteomes" id="UP000266313"/>
    </source>
</evidence>
<keyword evidence="3" id="KW-0804">Transcription</keyword>
<dbReference type="AlphaFoldDB" id="A0A250KT77"/>
<dbReference type="InterPro" id="IPR039425">
    <property type="entry name" value="RNA_pol_sigma-70-like"/>
</dbReference>
<dbReference type="KEGG" id="mmai:sS8_2827"/>
<dbReference type="GO" id="GO:0016987">
    <property type="term" value="F:sigma factor activity"/>
    <property type="evidence" value="ECO:0007669"/>
    <property type="project" value="UniProtKB-KW"/>
</dbReference>
<accession>A0A250KT77</accession>
<feature type="region of interest" description="Disordered" evidence="4">
    <location>
        <begin position="88"/>
        <end position="107"/>
    </location>
</feature>
<dbReference type="Pfam" id="PF04542">
    <property type="entry name" value="Sigma70_r2"/>
    <property type="match status" value="1"/>
</dbReference>
<evidence type="ECO:0000256" key="2">
    <source>
        <dbReference type="ARBA" id="ARBA00023082"/>
    </source>
</evidence>